<comment type="catalytic activity">
    <reaction evidence="1">
        <text>ATP + protein L-histidine = ADP + protein N-phospho-L-histidine.</text>
        <dbReference type="EC" id="2.7.13.3"/>
    </reaction>
</comment>
<evidence type="ECO:0000256" key="6">
    <source>
        <dbReference type="ARBA" id="ARBA00022777"/>
    </source>
</evidence>
<evidence type="ECO:0000256" key="7">
    <source>
        <dbReference type="ARBA" id="ARBA00022840"/>
    </source>
</evidence>
<dbReference type="InterPro" id="IPR001610">
    <property type="entry name" value="PAC"/>
</dbReference>
<accession>A0A0B0EGI6</accession>
<sequence>MNSGMDKSKKLLQDSTHSPGLMGVYTTQIKNFSNNEAYFLQSVGNLTALVIEHKRIEEVLKESEDRFRMISASAQDAIIMLDNDERISYWNDAAEKIFDYSREEVIKEQIHKLIIPEKLREAHLNGFERFKETGQGHIIGKRVEVSAIRKDGREFPIELSLSAVKIKGKWNAIGMIRDITERIKSEKRLHAQHAVTHILSVSATFKEASVKILQAICESLDWGFGAIWLHHCQDDVLRCAELWHVPDIEVSEFKEKTNEIAFASGIGLPGRVWASGKATWITDVVHDSNFPRSSDALKAGLHAALGFPVVINEEVIGILEFFSQNTEEPDNDLLNMMSAIGRQIASFIKRKQIEEELRISHKMSSIGRLSANVFHEILNPVNIISAHTQLLLMKTAKGSKTAEDLKSIQDEIDRIVNITDNFFKVSKKEETEAGEVAINGLLEEALSLIKPELILKGIKLITKFKKDLPTVMAHGDDLRQVFLNLITNAVEAMPEGGMLIVKTRNVSPPAWRGARGWELRARKRMPPNVEEILSKSPLKIQAAVLKVRISIRYLSLSSAPGRTWLELASASVKYIVS</sequence>
<dbReference type="InterPro" id="IPR029016">
    <property type="entry name" value="GAF-like_dom_sf"/>
</dbReference>
<dbReference type="PROSITE" id="PS50112">
    <property type="entry name" value="PAS"/>
    <property type="match status" value="1"/>
</dbReference>
<dbReference type="InterPro" id="IPR000700">
    <property type="entry name" value="PAS-assoc_C"/>
</dbReference>
<name>A0A0B0EGI6_9BACT</name>
<dbReference type="SMART" id="SM00065">
    <property type="entry name" value="GAF"/>
    <property type="match status" value="1"/>
</dbReference>
<evidence type="ECO:0000256" key="4">
    <source>
        <dbReference type="ARBA" id="ARBA00022679"/>
    </source>
</evidence>
<dbReference type="InterPro" id="IPR036890">
    <property type="entry name" value="HATPase_C_sf"/>
</dbReference>
<keyword evidence="6" id="KW-0418">Kinase</keyword>
<evidence type="ECO:0000313" key="13">
    <source>
        <dbReference type="Proteomes" id="UP000030652"/>
    </source>
</evidence>
<feature type="domain" description="PAS" evidence="10">
    <location>
        <begin position="63"/>
        <end position="117"/>
    </location>
</feature>
<dbReference type="PANTHER" id="PTHR43065">
    <property type="entry name" value="SENSOR HISTIDINE KINASE"/>
    <property type="match status" value="1"/>
</dbReference>
<evidence type="ECO:0000256" key="2">
    <source>
        <dbReference type="ARBA" id="ARBA00012438"/>
    </source>
</evidence>
<keyword evidence="7" id="KW-0067">ATP-binding</keyword>
<dbReference type="PROSITE" id="PS50109">
    <property type="entry name" value="HIS_KIN"/>
    <property type="match status" value="1"/>
</dbReference>
<dbReference type="eggNOG" id="COG2203">
    <property type="taxonomic scope" value="Bacteria"/>
</dbReference>
<comment type="caution">
    <text evidence="12">The sequence shown here is derived from an EMBL/GenBank/DDBJ whole genome shotgun (WGS) entry which is preliminary data.</text>
</comment>
<dbReference type="SMART" id="SM00091">
    <property type="entry name" value="PAS"/>
    <property type="match status" value="1"/>
</dbReference>
<keyword evidence="4" id="KW-0808">Transferase</keyword>
<evidence type="ECO:0000256" key="8">
    <source>
        <dbReference type="ARBA" id="ARBA00023012"/>
    </source>
</evidence>
<dbReference type="SMART" id="SM00086">
    <property type="entry name" value="PAC"/>
    <property type="match status" value="1"/>
</dbReference>
<feature type="domain" description="Histidine kinase" evidence="9">
    <location>
        <begin position="372"/>
        <end position="504"/>
    </location>
</feature>
<evidence type="ECO:0000259" key="9">
    <source>
        <dbReference type="PROSITE" id="PS50109"/>
    </source>
</evidence>
<evidence type="ECO:0000313" key="12">
    <source>
        <dbReference type="EMBL" id="KHE92197.1"/>
    </source>
</evidence>
<evidence type="ECO:0000259" key="11">
    <source>
        <dbReference type="PROSITE" id="PS50113"/>
    </source>
</evidence>
<dbReference type="InterPro" id="IPR003661">
    <property type="entry name" value="HisK_dim/P_dom"/>
</dbReference>
<dbReference type="Gene3D" id="3.30.450.40">
    <property type="match status" value="1"/>
</dbReference>
<dbReference type="Gene3D" id="3.30.565.10">
    <property type="entry name" value="Histidine kinase-like ATPase, C-terminal domain"/>
    <property type="match status" value="1"/>
</dbReference>
<evidence type="ECO:0000256" key="3">
    <source>
        <dbReference type="ARBA" id="ARBA00022553"/>
    </source>
</evidence>
<dbReference type="PANTHER" id="PTHR43065:SF10">
    <property type="entry name" value="PEROXIDE STRESS-ACTIVATED HISTIDINE KINASE MAK3"/>
    <property type="match status" value="1"/>
</dbReference>
<dbReference type="NCBIfam" id="TIGR00229">
    <property type="entry name" value="sensory_box"/>
    <property type="match status" value="1"/>
</dbReference>
<dbReference type="EMBL" id="JRYO01000146">
    <property type="protein sequence ID" value="KHE92197.1"/>
    <property type="molecule type" value="Genomic_DNA"/>
</dbReference>
<dbReference type="InterPro" id="IPR003018">
    <property type="entry name" value="GAF"/>
</dbReference>
<gene>
    <name evidence="12" type="ORF">SCABRO_02052</name>
</gene>
<dbReference type="Pfam" id="PF00512">
    <property type="entry name" value="HisKA"/>
    <property type="match status" value="1"/>
</dbReference>
<dbReference type="Proteomes" id="UP000030652">
    <property type="component" value="Unassembled WGS sequence"/>
</dbReference>
<dbReference type="eggNOG" id="COG4191">
    <property type="taxonomic scope" value="Bacteria"/>
</dbReference>
<dbReference type="SMART" id="SM00388">
    <property type="entry name" value="HisKA"/>
    <property type="match status" value="1"/>
</dbReference>
<evidence type="ECO:0000259" key="10">
    <source>
        <dbReference type="PROSITE" id="PS50112"/>
    </source>
</evidence>
<evidence type="ECO:0000256" key="1">
    <source>
        <dbReference type="ARBA" id="ARBA00000085"/>
    </source>
</evidence>
<dbReference type="Pfam" id="PF13426">
    <property type="entry name" value="PAS_9"/>
    <property type="match status" value="1"/>
</dbReference>
<reference evidence="12 13" key="1">
    <citation type="submission" date="2014-10" db="EMBL/GenBank/DDBJ databases">
        <title>Draft genome of anammox bacterium scalindua brodae, obtained using differential coverage binning of sequence data from two enrichment reactors.</title>
        <authorList>
            <person name="Speth D.R."/>
            <person name="Russ L."/>
            <person name="Kartal B."/>
            <person name="Op den Camp H.J."/>
            <person name="Dutilh B.E."/>
            <person name="Jetten M.S."/>
        </authorList>
    </citation>
    <scope>NUCLEOTIDE SEQUENCE [LARGE SCALE GENOMIC DNA]</scope>
    <source>
        <strain evidence="12">RU1</strain>
    </source>
</reference>
<proteinExistence type="predicted"/>
<keyword evidence="5" id="KW-0547">Nucleotide-binding</keyword>
<dbReference type="InterPro" id="IPR035965">
    <property type="entry name" value="PAS-like_dom_sf"/>
</dbReference>
<dbReference type="CDD" id="cd00130">
    <property type="entry name" value="PAS"/>
    <property type="match status" value="1"/>
</dbReference>
<keyword evidence="3" id="KW-0597">Phosphoprotein</keyword>
<dbReference type="InterPro" id="IPR005467">
    <property type="entry name" value="His_kinase_dom"/>
</dbReference>
<dbReference type="Pfam" id="PF13185">
    <property type="entry name" value="GAF_2"/>
    <property type="match status" value="1"/>
</dbReference>
<dbReference type="PROSITE" id="PS50113">
    <property type="entry name" value="PAC"/>
    <property type="match status" value="1"/>
</dbReference>
<keyword evidence="8" id="KW-0902">Two-component regulatory system</keyword>
<dbReference type="InterPro" id="IPR000014">
    <property type="entry name" value="PAS"/>
</dbReference>
<dbReference type="SUPFAM" id="SSF55781">
    <property type="entry name" value="GAF domain-like"/>
    <property type="match status" value="1"/>
</dbReference>
<dbReference type="SUPFAM" id="SSF55874">
    <property type="entry name" value="ATPase domain of HSP90 chaperone/DNA topoisomerase II/histidine kinase"/>
    <property type="match status" value="1"/>
</dbReference>
<organism evidence="12 13">
    <name type="scientific">Candidatus Scalindua brodae</name>
    <dbReference type="NCBI Taxonomy" id="237368"/>
    <lineage>
        <taxon>Bacteria</taxon>
        <taxon>Pseudomonadati</taxon>
        <taxon>Planctomycetota</taxon>
        <taxon>Candidatus Brocadiia</taxon>
        <taxon>Candidatus Brocadiales</taxon>
        <taxon>Candidatus Scalinduaceae</taxon>
        <taxon>Candidatus Scalindua</taxon>
    </lineage>
</organism>
<dbReference type="Gene3D" id="3.30.450.20">
    <property type="entry name" value="PAS domain"/>
    <property type="match status" value="1"/>
</dbReference>
<dbReference type="CDD" id="cd00082">
    <property type="entry name" value="HisKA"/>
    <property type="match status" value="1"/>
</dbReference>
<dbReference type="Gene3D" id="1.10.287.130">
    <property type="match status" value="1"/>
</dbReference>
<feature type="domain" description="PAC" evidence="11">
    <location>
        <begin position="141"/>
        <end position="191"/>
    </location>
</feature>
<dbReference type="GO" id="GO:0005524">
    <property type="term" value="F:ATP binding"/>
    <property type="evidence" value="ECO:0007669"/>
    <property type="project" value="UniProtKB-KW"/>
</dbReference>
<protein>
    <recommendedName>
        <fullName evidence="2">histidine kinase</fullName>
        <ecNumber evidence="2">2.7.13.3</ecNumber>
    </recommendedName>
</protein>
<evidence type="ECO:0000256" key="5">
    <source>
        <dbReference type="ARBA" id="ARBA00022741"/>
    </source>
</evidence>
<dbReference type="EC" id="2.7.13.3" evidence="2"/>
<dbReference type="GO" id="GO:0000155">
    <property type="term" value="F:phosphorelay sensor kinase activity"/>
    <property type="evidence" value="ECO:0007669"/>
    <property type="project" value="InterPro"/>
</dbReference>
<dbReference type="AlphaFoldDB" id="A0A0B0EGI6"/>
<dbReference type="SUPFAM" id="SSF55785">
    <property type="entry name" value="PYP-like sensor domain (PAS domain)"/>
    <property type="match status" value="1"/>
</dbReference>